<evidence type="ECO:0000313" key="2">
    <source>
        <dbReference type="EMBL" id="CAG5129391.1"/>
    </source>
</evidence>
<gene>
    <name evidence="2" type="ORF">CUNI_LOCUS14949</name>
</gene>
<feature type="region of interest" description="Disordered" evidence="1">
    <location>
        <begin position="1"/>
        <end position="31"/>
    </location>
</feature>
<keyword evidence="3" id="KW-1185">Reference proteome</keyword>
<dbReference type="OrthoDB" id="277802at2759"/>
<organism evidence="2 3">
    <name type="scientific">Candidula unifasciata</name>
    <dbReference type="NCBI Taxonomy" id="100452"/>
    <lineage>
        <taxon>Eukaryota</taxon>
        <taxon>Metazoa</taxon>
        <taxon>Spiralia</taxon>
        <taxon>Lophotrochozoa</taxon>
        <taxon>Mollusca</taxon>
        <taxon>Gastropoda</taxon>
        <taxon>Heterobranchia</taxon>
        <taxon>Euthyneura</taxon>
        <taxon>Panpulmonata</taxon>
        <taxon>Eupulmonata</taxon>
        <taxon>Stylommatophora</taxon>
        <taxon>Helicina</taxon>
        <taxon>Helicoidea</taxon>
        <taxon>Geomitridae</taxon>
        <taxon>Candidula</taxon>
    </lineage>
</organism>
<dbReference type="Proteomes" id="UP000678393">
    <property type="component" value="Unassembled WGS sequence"/>
</dbReference>
<dbReference type="AlphaFoldDB" id="A0A8S3ZSG5"/>
<protein>
    <submittedName>
        <fullName evidence="2">Uncharacterized protein</fullName>
    </submittedName>
</protein>
<feature type="compositionally biased region" description="Basic and acidic residues" evidence="1">
    <location>
        <begin position="18"/>
        <end position="31"/>
    </location>
</feature>
<comment type="caution">
    <text evidence="2">The sequence shown here is derived from an EMBL/GenBank/DDBJ whole genome shotgun (WGS) entry which is preliminary data.</text>
</comment>
<reference evidence="2" key="1">
    <citation type="submission" date="2021-04" db="EMBL/GenBank/DDBJ databases">
        <authorList>
            <consortium name="Molecular Ecology Group"/>
        </authorList>
    </citation>
    <scope>NUCLEOTIDE SEQUENCE</scope>
</reference>
<name>A0A8S3ZSG5_9EUPU</name>
<sequence>MSSTCLHLASQDRRRKSSHDGDDNVTESEKHLQSLLKRQIKTDLTLTEQLSQHRSFSLATSHDPEAEKLTGIRSLDKYKTVNDLDSRIDFLRHCGLDDAEITLKLKDELKDKVTAVPTGYGEEPQSKLQKLQNIESKIHEKERLLKVPDTYKGALELSRTFSAARDMSGSATRERTFFHRRSHHSETI</sequence>
<accession>A0A8S3ZSG5</accession>
<evidence type="ECO:0000313" key="3">
    <source>
        <dbReference type="Proteomes" id="UP000678393"/>
    </source>
</evidence>
<evidence type="ECO:0000256" key="1">
    <source>
        <dbReference type="SAM" id="MobiDB-lite"/>
    </source>
</evidence>
<proteinExistence type="predicted"/>
<dbReference type="EMBL" id="CAJHNH020003469">
    <property type="protein sequence ID" value="CAG5129391.1"/>
    <property type="molecule type" value="Genomic_DNA"/>
</dbReference>